<evidence type="ECO:0000313" key="2">
    <source>
        <dbReference type="Proteomes" id="UP000321555"/>
    </source>
</evidence>
<dbReference type="KEGG" id="bda:FSZ17_20635"/>
<dbReference type="Pfam" id="PF21172">
    <property type="entry name" value="CueP"/>
    <property type="match status" value="1"/>
</dbReference>
<dbReference type="EMBL" id="CP042593">
    <property type="protein sequence ID" value="QED49477.1"/>
    <property type="molecule type" value="Genomic_DNA"/>
</dbReference>
<sequence>MTGCQGELANKEFNLFIEDADGNVIQDEMVTSPSNGFIDLWLPRDKTFQIKIEHDGKIAESKLSTFEGDPTCITTMKLMQ</sequence>
<dbReference type="AlphaFoldDB" id="A0A5B8Z9C0"/>
<gene>
    <name evidence="1" type="ORF">FSZ17_20635</name>
</gene>
<organism evidence="1 2">
    <name type="scientific">Cytobacillus dafuensis</name>
    <name type="common">Bacillus dafuensis</name>
    <dbReference type="NCBI Taxonomy" id="1742359"/>
    <lineage>
        <taxon>Bacteria</taxon>
        <taxon>Bacillati</taxon>
        <taxon>Bacillota</taxon>
        <taxon>Bacilli</taxon>
        <taxon>Bacillales</taxon>
        <taxon>Bacillaceae</taxon>
        <taxon>Cytobacillus</taxon>
    </lineage>
</organism>
<dbReference type="OrthoDB" id="73040at2"/>
<dbReference type="InterPro" id="IPR047808">
    <property type="entry name" value="CueP-like"/>
</dbReference>
<protein>
    <submittedName>
        <fullName evidence="1">Uncharacterized protein</fullName>
    </submittedName>
</protein>
<evidence type="ECO:0000313" key="1">
    <source>
        <dbReference type="EMBL" id="QED49477.1"/>
    </source>
</evidence>
<accession>A0A5B8Z9C0</accession>
<dbReference type="Gene3D" id="2.60.40.3700">
    <property type="match status" value="1"/>
</dbReference>
<name>A0A5B8Z9C0_CYTDA</name>
<dbReference type="Proteomes" id="UP000321555">
    <property type="component" value="Chromosome"/>
</dbReference>
<keyword evidence="2" id="KW-1185">Reference proteome</keyword>
<dbReference type="NCBIfam" id="NF038094">
    <property type="entry name" value="CueP_fam"/>
    <property type="match status" value="1"/>
</dbReference>
<reference evidence="2" key="1">
    <citation type="submission" date="2019-08" db="EMBL/GenBank/DDBJ databases">
        <authorList>
            <person name="Zheng X."/>
        </authorList>
    </citation>
    <scope>NUCLEOTIDE SEQUENCE [LARGE SCALE GENOMIC DNA]</scope>
    <source>
        <strain evidence="2">FJAT-25496</strain>
    </source>
</reference>
<proteinExistence type="predicted"/>